<feature type="signal peptide" evidence="2">
    <location>
        <begin position="1"/>
        <end position="27"/>
    </location>
</feature>
<sequence>MTPTRPATAVAAALCAAALLTAPAVQADEPPRPAAAAQEDTDQARAEAQAANAKRVYLYASNVNLRSAPRTSAYPLATKSRIWLLAYCQTNRNTTPVKAADGSVNRWWSKVTLPSGSDFAWVSNVYLRGGNQKIAGVPDC</sequence>
<feature type="chain" id="PRO_5037633661" description="SH3 domain-containing protein" evidence="2">
    <location>
        <begin position="28"/>
        <end position="140"/>
    </location>
</feature>
<evidence type="ECO:0000256" key="2">
    <source>
        <dbReference type="SAM" id="SignalP"/>
    </source>
</evidence>
<name>A0A918WY84_9ACTN</name>
<reference evidence="3" key="2">
    <citation type="submission" date="2020-09" db="EMBL/GenBank/DDBJ databases">
        <authorList>
            <person name="Sun Q."/>
            <person name="Ohkuma M."/>
        </authorList>
    </citation>
    <scope>NUCLEOTIDE SEQUENCE</scope>
    <source>
        <strain evidence="3">JCM 4637</strain>
    </source>
</reference>
<dbReference type="Proteomes" id="UP000638353">
    <property type="component" value="Unassembled WGS sequence"/>
</dbReference>
<comment type="caution">
    <text evidence="3">The sequence shown here is derived from an EMBL/GenBank/DDBJ whole genome shotgun (WGS) entry which is preliminary data.</text>
</comment>
<evidence type="ECO:0000313" key="4">
    <source>
        <dbReference type="Proteomes" id="UP000638353"/>
    </source>
</evidence>
<protein>
    <recommendedName>
        <fullName evidence="5">SH3 domain-containing protein</fullName>
    </recommendedName>
</protein>
<dbReference type="AlphaFoldDB" id="A0A918WY84"/>
<evidence type="ECO:0008006" key="5">
    <source>
        <dbReference type="Google" id="ProtNLM"/>
    </source>
</evidence>
<dbReference type="EMBL" id="BMVC01000006">
    <property type="protein sequence ID" value="GHC95064.1"/>
    <property type="molecule type" value="Genomic_DNA"/>
</dbReference>
<gene>
    <name evidence="3" type="ORF">GCM10010334_33860</name>
</gene>
<keyword evidence="2" id="KW-0732">Signal</keyword>
<dbReference type="RefSeq" id="WP_189824129.1">
    <property type="nucleotide sequence ID" value="NZ_BMVC01000006.1"/>
</dbReference>
<organism evidence="3 4">
    <name type="scientific">Streptomyces finlayi</name>
    <dbReference type="NCBI Taxonomy" id="67296"/>
    <lineage>
        <taxon>Bacteria</taxon>
        <taxon>Bacillati</taxon>
        <taxon>Actinomycetota</taxon>
        <taxon>Actinomycetes</taxon>
        <taxon>Kitasatosporales</taxon>
        <taxon>Streptomycetaceae</taxon>
        <taxon>Streptomyces</taxon>
    </lineage>
</organism>
<reference evidence="3" key="1">
    <citation type="journal article" date="2014" name="Int. J. Syst. Evol. Microbiol.">
        <title>Complete genome sequence of Corynebacterium casei LMG S-19264T (=DSM 44701T), isolated from a smear-ripened cheese.</title>
        <authorList>
            <consortium name="US DOE Joint Genome Institute (JGI-PGF)"/>
            <person name="Walter F."/>
            <person name="Albersmeier A."/>
            <person name="Kalinowski J."/>
            <person name="Ruckert C."/>
        </authorList>
    </citation>
    <scope>NUCLEOTIDE SEQUENCE</scope>
    <source>
        <strain evidence="3">JCM 4637</strain>
    </source>
</reference>
<feature type="region of interest" description="Disordered" evidence="1">
    <location>
        <begin position="26"/>
        <end position="49"/>
    </location>
</feature>
<accession>A0A918WY84</accession>
<evidence type="ECO:0000313" key="3">
    <source>
        <dbReference type="EMBL" id="GHC95064.1"/>
    </source>
</evidence>
<proteinExistence type="predicted"/>
<evidence type="ECO:0000256" key="1">
    <source>
        <dbReference type="SAM" id="MobiDB-lite"/>
    </source>
</evidence>